<proteinExistence type="inferred from homology"/>
<evidence type="ECO:0000313" key="8">
    <source>
        <dbReference type="Proteomes" id="UP000614047"/>
    </source>
</evidence>
<feature type="compositionally biased region" description="Basic residues" evidence="5">
    <location>
        <begin position="173"/>
        <end position="183"/>
    </location>
</feature>
<feature type="region of interest" description="Disordered" evidence="5">
    <location>
        <begin position="155"/>
        <end position="240"/>
    </location>
</feature>
<evidence type="ECO:0000256" key="4">
    <source>
        <dbReference type="ARBA" id="ARBA00022807"/>
    </source>
</evidence>
<name>A0A931GPE4_9ACTN</name>
<feature type="compositionally biased region" description="Basic and acidic residues" evidence="5">
    <location>
        <begin position="184"/>
        <end position="193"/>
    </location>
</feature>
<dbReference type="InterPro" id="IPR051794">
    <property type="entry name" value="PG_Endopeptidase_C40"/>
</dbReference>
<evidence type="ECO:0000259" key="6">
    <source>
        <dbReference type="PROSITE" id="PS51935"/>
    </source>
</evidence>
<evidence type="ECO:0000256" key="5">
    <source>
        <dbReference type="SAM" id="MobiDB-lite"/>
    </source>
</evidence>
<dbReference type="Pfam" id="PF00877">
    <property type="entry name" value="NLPC_P60"/>
    <property type="match status" value="1"/>
</dbReference>
<sequence length="240" mass="26746">MRKVRAYNRYRARIARQKQRARTAIRFARDQIGKPYVWGATGPYSYDCSGLVMRAWERAGVDLPRVTWDQYRAVDRKVSLQRLRPGDLIFFNNRGHVGMYLKGDRFIHAPNRGARVRIDPLTARRVNRFAGAVRPGAPAPRYWSPTVVQTAHQLGDLGADGGSVSPADDRPAPRRAHPHRHRADRPPVRRDLPHNGGQRPTMVRLDQLPNLPGFPRPVSATGAAPGSLPASAPGAGRPAR</sequence>
<reference evidence="7" key="1">
    <citation type="submission" date="2020-11" db="EMBL/GenBank/DDBJ databases">
        <title>Sequencing the genomes of 1000 actinobacteria strains.</title>
        <authorList>
            <person name="Klenk H.-P."/>
        </authorList>
    </citation>
    <scope>NUCLEOTIDE SEQUENCE</scope>
    <source>
        <strain evidence="7">DSM 43175</strain>
    </source>
</reference>
<dbReference type="EMBL" id="JADOUA010000001">
    <property type="protein sequence ID" value="MBG6093830.1"/>
    <property type="molecule type" value="Genomic_DNA"/>
</dbReference>
<dbReference type="Proteomes" id="UP000614047">
    <property type="component" value="Unassembled WGS sequence"/>
</dbReference>
<dbReference type="GO" id="GO:0008234">
    <property type="term" value="F:cysteine-type peptidase activity"/>
    <property type="evidence" value="ECO:0007669"/>
    <property type="project" value="UniProtKB-KW"/>
</dbReference>
<accession>A0A931GPE4</accession>
<dbReference type="AlphaFoldDB" id="A0A931GPE4"/>
<dbReference type="Gene3D" id="3.90.1720.10">
    <property type="entry name" value="endopeptidase domain like (from Nostoc punctiforme)"/>
    <property type="match status" value="1"/>
</dbReference>
<gene>
    <name evidence="7" type="ORF">IW256_007943</name>
</gene>
<dbReference type="SUPFAM" id="SSF54001">
    <property type="entry name" value="Cysteine proteinases"/>
    <property type="match status" value="1"/>
</dbReference>
<organism evidence="7 8">
    <name type="scientific">Actinomadura viridis</name>
    <dbReference type="NCBI Taxonomy" id="58110"/>
    <lineage>
        <taxon>Bacteria</taxon>
        <taxon>Bacillati</taxon>
        <taxon>Actinomycetota</taxon>
        <taxon>Actinomycetes</taxon>
        <taxon>Streptosporangiales</taxon>
        <taxon>Thermomonosporaceae</taxon>
        <taxon>Actinomadura</taxon>
    </lineage>
</organism>
<protein>
    <recommendedName>
        <fullName evidence="6">NlpC/P60 domain-containing protein</fullName>
    </recommendedName>
</protein>
<comment type="caution">
    <text evidence="7">The sequence shown here is derived from an EMBL/GenBank/DDBJ whole genome shotgun (WGS) entry which is preliminary data.</text>
</comment>
<keyword evidence="2" id="KW-0645">Protease</keyword>
<dbReference type="RefSeq" id="WP_197015838.1">
    <property type="nucleotide sequence ID" value="NZ_BAABES010000003.1"/>
</dbReference>
<keyword evidence="3" id="KW-0378">Hydrolase</keyword>
<dbReference type="PANTHER" id="PTHR47359">
    <property type="entry name" value="PEPTIDOGLYCAN DL-ENDOPEPTIDASE CWLO"/>
    <property type="match status" value="1"/>
</dbReference>
<comment type="similarity">
    <text evidence="1">Belongs to the peptidase C40 family.</text>
</comment>
<dbReference type="InterPro" id="IPR000064">
    <property type="entry name" value="NLP_P60_dom"/>
</dbReference>
<evidence type="ECO:0000256" key="2">
    <source>
        <dbReference type="ARBA" id="ARBA00022670"/>
    </source>
</evidence>
<dbReference type="InterPro" id="IPR038765">
    <property type="entry name" value="Papain-like_cys_pep_sf"/>
</dbReference>
<evidence type="ECO:0000256" key="3">
    <source>
        <dbReference type="ARBA" id="ARBA00022801"/>
    </source>
</evidence>
<dbReference type="GO" id="GO:0006508">
    <property type="term" value="P:proteolysis"/>
    <property type="evidence" value="ECO:0007669"/>
    <property type="project" value="UniProtKB-KW"/>
</dbReference>
<feature type="compositionally biased region" description="Low complexity" evidence="5">
    <location>
        <begin position="219"/>
        <end position="240"/>
    </location>
</feature>
<keyword evidence="8" id="KW-1185">Reference proteome</keyword>
<evidence type="ECO:0000256" key="1">
    <source>
        <dbReference type="ARBA" id="ARBA00007074"/>
    </source>
</evidence>
<keyword evidence="4" id="KW-0788">Thiol protease</keyword>
<feature type="domain" description="NlpC/P60" evidence="6">
    <location>
        <begin position="18"/>
        <end position="154"/>
    </location>
</feature>
<dbReference type="PANTHER" id="PTHR47359:SF3">
    <property type="entry name" value="NLP_P60 DOMAIN-CONTAINING PROTEIN-RELATED"/>
    <property type="match status" value="1"/>
</dbReference>
<evidence type="ECO:0000313" key="7">
    <source>
        <dbReference type="EMBL" id="MBG6093830.1"/>
    </source>
</evidence>
<dbReference type="PROSITE" id="PS51935">
    <property type="entry name" value="NLPC_P60"/>
    <property type="match status" value="1"/>
</dbReference>